<evidence type="ECO:0000256" key="1">
    <source>
        <dbReference type="ARBA" id="ARBA00005641"/>
    </source>
</evidence>
<keyword evidence="2 5" id="KW-0378">Hydrolase</keyword>
<keyword evidence="9" id="KW-1185">Reference proteome</keyword>
<feature type="signal peptide" evidence="6">
    <location>
        <begin position="1"/>
        <end position="20"/>
    </location>
</feature>
<comment type="similarity">
    <text evidence="1 5">Belongs to the glycosyl hydrolase 5 (cellulase A) family.</text>
</comment>
<accession>A0A6A6AIC2</accession>
<dbReference type="InterPro" id="IPR001547">
    <property type="entry name" value="Glyco_hydro_5"/>
</dbReference>
<dbReference type="PANTHER" id="PTHR31297:SF8">
    <property type="entry name" value="GLYCOSIDE HYDROLASE FAMILY 5 DOMAIN-CONTAINING PROTEIN"/>
    <property type="match status" value="1"/>
</dbReference>
<evidence type="ECO:0000256" key="5">
    <source>
        <dbReference type="RuleBase" id="RU361153"/>
    </source>
</evidence>
<dbReference type="SUPFAM" id="SSF51445">
    <property type="entry name" value="(Trans)glycosidases"/>
    <property type="match status" value="1"/>
</dbReference>
<evidence type="ECO:0000259" key="7">
    <source>
        <dbReference type="Pfam" id="PF00150"/>
    </source>
</evidence>
<dbReference type="InterPro" id="IPR050386">
    <property type="entry name" value="Glycosyl_hydrolase_5"/>
</dbReference>
<dbReference type="Pfam" id="PF00150">
    <property type="entry name" value="Cellulase"/>
    <property type="match status" value="1"/>
</dbReference>
<dbReference type="GeneID" id="54413290"/>
<dbReference type="GO" id="GO:0005576">
    <property type="term" value="C:extracellular region"/>
    <property type="evidence" value="ECO:0007669"/>
    <property type="project" value="TreeGrafter"/>
</dbReference>
<dbReference type="PANTHER" id="PTHR31297">
    <property type="entry name" value="GLUCAN ENDO-1,6-BETA-GLUCOSIDASE B"/>
    <property type="match status" value="1"/>
</dbReference>
<evidence type="ECO:0000256" key="2">
    <source>
        <dbReference type="ARBA" id="ARBA00022801"/>
    </source>
</evidence>
<sequence>MLLQYFLTVGLAATGSLVDAAPTSAYTKRGVDFNWGSTKVRGVNIGGWLVLEPFITPSIFEKHSTAEWPVPDEWSLCEKLGKDGCADALKSHWDSFVSLDDFWKIKNAGFNMVRIPVGYWSYVNPWGPYTQGAAPYLDAAIDWARQTGLRVVIDLHGAPKSQNGFDHSGHKSTYPGWGDADSLTYTHAVLKTIEEKYAVPDMQDVVVAIQFLNEPFLEKLDWGMVKQFYRDAFFNLREISDTPAMLHDGFKSPSWMNNFLTPQDDGAQNVVVDHHEYQIFDSGLLAMSVDEHINLACQSAEYYSTSDKWTIVGEWSGALTDCAPHLNGFGAGSRMEGTLSDDSSYIASCAGKAGPVSKWSQDWKDSVRRYIEAQLDAFEAKTQGYMFWNFKTEAGAGEWDLFQLLDGGVFPQPLGERRFGRGCGNF</sequence>
<reference evidence="8" key="1">
    <citation type="journal article" date="2020" name="Stud. Mycol.">
        <title>101 Dothideomycetes genomes: a test case for predicting lifestyles and emergence of pathogens.</title>
        <authorList>
            <person name="Haridas S."/>
            <person name="Albert R."/>
            <person name="Binder M."/>
            <person name="Bloem J."/>
            <person name="Labutti K."/>
            <person name="Salamov A."/>
            <person name="Andreopoulos B."/>
            <person name="Baker S."/>
            <person name="Barry K."/>
            <person name="Bills G."/>
            <person name="Bluhm B."/>
            <person name="Cannon C."/>
            <person name="Castanera R."/>
            <person name="Culley D."/>
            <person name="Daum C."/>
            <person name="Ezra D."/>
            <person name="Gonzalez J."/>
            <person name="Henrissat B."/>
            <person name="Kuo A."/>
            <person name="Liang C."/>
            <person name="Lipzen A."/>
            <person name="Lutzoni F."/>
            <person name="Magnuson J."/>
            <person name="Mondo S."/>
            <person name="Nolan M."/>
            <person name="Ohm R."/>
            <person name="Pangilinan J."/>
            <person name="Park H.-J."/>
            <person name="Ramirez L."/>
            <person name="Alfaro M."/>
            <person name="Sun H."/>
            <person name="Tritt A."/>
            <person name="Yoshinaga Y."/>
            <person name="Zwiers L.-H."/>
            <person name="Turgeon B."/>
            <person name="Goodwin S."/>
            <person name="Spatafora J."/>
            <person name="Crous P."/>
            <person name="Grigoriev I."/>
        </authorList>
    </citation>
    <scope>NUCLEOTIDE SEQUENCE</scope>
    <source>
        <strain evidence="8">CBS 119687</strain>
    </source>
</reference>
<dbReference type="EMBL" id="ML977504">
    <property type="protein sequence ID" value="KAF2130644.1"/>
    <property type="molecule type" value="Genomic_DNA"/>
</dbReference>
<dbReference type="GO" id="GO:0004338">
    <property type="term" value="F:glucan exo-1,3-beta-glucosidase activity"/>
    <property type="evidence" value="ECO:0007669"/>
    <property type="project" value="TreeGrafter"/>
</dbReference>
<keyword evidence="6" id="KW-0732">Signal</keyword>
<gene>
    <name evidence="8" type="ORF">P153DRAFT_430809</name>
</gene>
<dbReference type="AlphaFoldDB" id="A0A6A6AIC2"/>
<keyword evidence="3 5" id="KW-0326">Glycosidase</keyword>
<dbReference type="InterPro" id="IPR017853">
    <property type="entry name" value="GH"/>
</dbReference>
<dbReference type="Gene3D" id="3.20.20.80">
    <property type="entry name" value="Glycosidases"/>
    <property type="match status" value="1"/>
</dbReference>
<evidence type="ECO:0000313" key="8">
    <source>
        <dbReference type="EMBL" id="KAF2130644.1"/>
    </source>
</evidence>
<dbReference type="GO" id="GO:0009251">
    <property type="term" value="P:glucan catabolic process"/>
    <property type="evidence" value="ECO:0007669"/>
    <property type="project" value="TreeGrafter"/>
</dbReference>
<evidence type="ECO:0000256" key="6">
    <source>
        <dbReference type="SAM" id="SignalP"/>
    </source>
</evidence>
<dbReference type="RefSeq" id="XP_033525031.1">
    <property type="nucleotide sequence ID" value="XM_033672858.1"/>
</dbReference>
<protein>
    <submittedName>
        <fullName evidence="8">Glycoside hydrolase family 5 protein</fullName>
    </submittedName>
</protein>
<dbReference type="Proteomes" id="UP000799771">
    <property type="component" value="Unassembled WGS sequence"/>
</dbReference>
<dbReference type="GO" id="GO:0071555">
    <property type="term" value="P:cell wall organization"/>
    <property type="evidence" value="ECO:0007669"/>
    <property type="project" value="UniProtKB-KW"/>
</dbReference>
<organism evidence="8 9">
    <name type="scientific">Dothidotthia symphoricarpi CBS 119687</name>
    <dbReference type="NCBI Taxonomy" id="1392245"/>
    <lineage>
        <taxon>Eukaryota</taxon>
        <taxon>Fungi</taxon>
        <taxon>Dikarya</taxon>
        <taxon>Ascomycota</taxon>
        <taxon>Pezizomycotina</taxon>
        <taxon>Dothideomycetes</taxon>
        <taxon>Pleosporomycetidae</taxon>
        <taxon>Pleosporales</taxon>
        <taxon>Dothidotthiaceae</taxon>
        <taxon>Dothidotthia</taxon>
    </lineage>
</organism>
<dbReference type="GO" id="GO:0009986">
    <property type="term" value="C:cell surface"/>
    <property type="evidence" value="ECO:0007669"/>
    <property type="project" value="TreeGrafter"/>
</dbReference>
<evidence type="ECO:0000313" key="9">
    <source>
        <dbReference type="Proteomes" id="UP000799771"/>
    </source>
</evidence>
<name>A0A6A6AIC2_9PLEO</name>
<dbReference type="OrthoDB" id="62120at2759"/>
<proteinExistence type="inferred from homology"/>
<keyword evidence="4" id="KW-0961">Cell wall biogenesis/degradation</keyword>
<feature type="chain" id="PRO_5025535460" evidence="6">
    <location>
        <begin position="21"/>
        <end position="426"/>
    </location>
</feature>
<evidence type="ECO:0000256" key="4">
    <source>
        <dbReference type="ARBA" id="ARBA00023316"/>
    </source>
</evidence>
<feature type="domain" description="Glycoside hydrolase family 5" evidence="7">
    <location>
        <begin position="97"/>
        <end position="319"/>
    </location>
</feature>
<evidence type="ECO:0000256" key="3">
    <source>
        <dbReference type="ARBA" id="ARBA00023295"/>
    </source>
</evidence>